<evidence type="ECO:0000313" key="2">
    <source>
        <dbReference type="EMBL" id="TDQ31901.1"/>
    </source>
</evidence>
<dbReference type="Proteomes" id="UP000295632">
    <property type="component" value="Unassembled WGS sequence"/>
</dbReference>
<evidence type="ECO:0000256" key="1">
    <source>
        <dbReference type="SAM" id="Phobius"/>
    </source>
</evidence>
<reference evidence="2 3" key="1">
    <citation type="submission" date="2019-03" db="EMBL/GenBank/DDBJ databases">
        <title>Genomic Encyclopedia of Type Strains, Phase IV (KMG-IV): sequencing the most valuable type-strain genomes for metagenomic binning, comparative biology and taxonomic classification.</title>
        <authorList>
            <person name="Goeker M."/>
        </authorList>
    </citation>
    <scope>NUCLEOTIDE SEQUENCE [LARGE SCALE GENOMIC DNA]</scope>
    <source>
        <strain evidence="2 3">DSM 28697</strain>
    </source>
</reference>
<dbReference type="RefSeq" id="WP_133582418.1">
    <property type="nucleotide sequence ID" value="NZ_SNYJ01000034.1"/>
</dbReference>
<proteinExistence type="predicted"/>
<comment type="caution">
    <text evidence="2">The sequence shown here is derived from an EMBL/GenBank/DDBJ whole genome shotgun (WGS) entry which is preliminary data.</text>
</comment>
<organism evidence="2 3">
    <name type="scientific">Aureibacillus halotolerans</name>
    <dbReference type="NCBI Taxonomy" id="1508390"/>
    <lineage>
        <taxon>Bacteria</taxon>
        <taxon>Bacillati</taxon>
        <taxon>Bacillota</taxon>
        <taxon>Bacilli</taxon>
        <taxon>Bacillales</taxon>
        <taxon>Bacillaceae</taxon>
        <taxon>Aureibacillus</taxon>
    </lineage>
</organism>
<protein>
    <submittedName>
        <fullName evidence="2">Uncharacterized protein</fullName>
    </submittedName>
</protein>
<keyword evidence="1" id="KW-0472">Membrane</keyword>
<keyword evidence="1" id="KW-1133">Transmembrane helix</keyword>
<dbReference type="EMBL" id="SNYJ01000034">
    <property type="protein sequence ID" value="TDQ31901.1"/>
    <property type="molecule type" value="Genomic_DNA"/>
</dbReference>
<keyword evidence="1" id="KW-0812">Transmembrane</keyword>
<feature type="transmembrane region" description="Helical" evidence="1">
    <location>
        <begin position="22"/>
        <end position="43"/>
    </location>
</feature>
<evidence type="ECO:0000313" key="3">
    <source>
        <dbReference type="Proteomes" id="UP000295632"/>
    </source>
</evidence>
<dbReference type="AlphaFoldDB" id="A0A4R6TPW2"/>
<sequence>MYQIQLKRPCDAFWSCLTPSDWFQLLAVFIAAVAALLSFLSIVQSRKQSKENLEERRRNLRPIFKIISYDIDSLGKCLFVHKNVGYQFFTVDEAKWFGSNEIEVNKQFNGIMDTKQRTGSKVDFQEKTEVIITELNMINRSLSGNGFYCLIVRDIENNLLYLRSPDIQFENGRIINGINVNNEYLKSSSTSPLEDT</sequence>
<keyword evidence="3" id="KW-1185">Reference proteome</keyword>
<gene>
    <name evidence="2" type="ORF">EV213_1346</name>
</gene>
<name>A0A4R6TPW2_9BACI</name>
<accession>A0A4R6TPW2</accession>